<feature type="transmembrane region" description="Helical" evidence="1">
    <location>
        <begin position="268"/>
        <end position="289"/>
    </location>
</feature>
<gene>
    <name evidence="2" type="ORF">As57867_006808</name>
</gene>
<evidence type="ECO:0000256" key="1">
    <source>
        <dbReference type="SAM" id="Phobius"/>
    </source>
</evidence>
<feature type="transmembrane region" description="Helical" evidence="1">
    <location>
        <begin position="554"/>
        <end position="574"/>
    </location>
</feature>
<proteinExistence type="predicted"/>
<dbReference type="EMBL" id="VJMH01003395">
    <property type="protein sequence ID" value="KAF0706078.1"/>
    <property type="molecule type" value="Genomic_DNA"/>
</dbReference>
<protein>
    <recommendedName>
        <fullName evidence="3">Transmembrane protein</fullName>
    </recommendedName>
</protein>
<keyword evidence="1" id="KW-0472">Membrane</keyword>
<feature type="transmembrane region" description="Helical" evidence="1">
    <location>
        <begin position="310"/>
        <end position="335"/>
    </location>
</feature>
<keyword evidence="1" id="KW-0812">Transmembrane</keyword>
<sequence>MQYRAYAGGGNGPVAHLTRNVLGPYGSIDAKVVPAPASLVTAFAEFSTAFAVALHADSTLVSFVTESTDVVINPVPMSWASPSLAFYGGSLLCVQGNPVDYVQESFGFDDACLAQNELAVTLSATNLAFALIGAQGMASLCSGGVACQEVLSTAQILYNHLGAQPTLASLFQAAAADVIDVCLVQYAANITSGNLLFLTQSLVTNLDDPWNAVGWVYLFDWLVQNREVVLFQGDVDSVTIISKAYATRSFAPSALEIPQSAGRYVHYLNLYISGMLAVATSFILFHAIQPKGGMMGRNFFHFNRVAGSTWVGRIFLFIRGMTAVIFLSTSCVSFTNQSALTQLAWNHMPVQEVLLVSGEATWVVYVVQDLLVAFVSDYSYVAAPISSSLAWSLIFLVEITSPIKASITLERTCATLVSAKQISCNSGVVEFGRFGRAVTILAVQAGSVLLVYSIAVVRRWRRRVPPMSLLISGSAEAYLDPLNDHTTTMSFDTVTCVMCGLLVFHFRSTKYVFDLKSWVVFNMSESNRVSPATLSTAPTDKNNESRPFGLWHRAVAFGGLGYMISSLSGSILYISSMELNMANDFWWAHFNTTGTHAYLGNWYSRQLLFNPNEFSDTLDQAKYGDDNQYNTSSSAISVSQLYPKIAQFEATKNIENAIQGLRQM</sequence>
<evidence type="ECO:0008006" key="3">
    <source>
        <dbReference type="Google" id="ProtNLM"/>
    </source>
</evidence>
<reference evidence="2" key="1">
    <citation type="submission" date="2019-06" db="EMBL/GenBank/DDBJ databases">
        <title>Genomics analysis of Aphanomyces spp. identifies a new class of oomycete effector associated with host adaptation.</title>
        <authorList>
            <person name="Gaulin E."/>
        </authorList>
    </citation>
    <scope>NUCLEOTIDE SEQUENCE</scope>
    <source>
        <strain evidence="2">CBS 578.67</strain>
    </source>
</reference>
<evidence type="ECO:0000313" key="2">
    <source>
        <dbReference type="EMBL" id="KAF0706078.1"/>
    </source>
</evidence>
<keyword evidence="1" id="KW-1133">Transmembrane helix</keyword>
<accession>A0A6A4ZEX9</accession>
<organism evidence="2">
    <name type="scientific">Aphanomyces stellatus</name>
    <dbReference type="NCBI Taxonomy" id="120398"/>
    <lineage>
        <taxon>Eukaryota</taxon>
        <taxon>Sar</taxon>
        <taxon>Stramenopiles</taxon>
        <taxon>Oomycota</taxon>
        <taxon>Saprolegniomycetes</taxon>
        <taxon>Saprolegniales</taxon>
        <taxon>Verrucalvaceae</taxon>
        <taxon>Aphanomyces</taxon>
    </lineage>
</organism>
<name>A0A6A4ZEX9_9STRA</name>
<dbReference type="AlphaFoldDB" id="A0A6A4ZEX9"/>
<comment type="caution">
    <text evidence="2">The sequence shown here is derived from an EMBL/GenBank/DDBJ whole genome shotgun (WGS) entry which is preliminary data.</text>
</comment>
<feature type="transmembrane region" description="Helical" evidence="1">
    <location>
        <begin position="437"/>
        <end position="457"/>
    </location>
</feature>
<feature type="non-terminal residue" evidence="2">
    <location>
        <position position="664"/>
    </location>
</feature>